<evidence type="ECO:0000256" key="1">
    <source>
        <dbReference type="SAM" id="Phobius"/>
    </source>
</evidence>
<feature type="transmembrane region" description="Helical" evidence="1">
    <location>
        <begin position="68"/>
        <end position="89"/>
    </location>
</feature>
<reference evidence="3 4" key="1">
    <citation type="submission" date="2017-07" db="EMBL/GenBank/DDBJ databases">
        <title>Amycolatopsis antarcticus sp. nov., isolated from the surface of an Antarcticus brown macroalga.</title>
        <authorList>
            <person name="Wang J."/>
            <person name="Leiva S."/>
            <person name="Huang J."/>
            <person name="Huang Y."/>
        </authorList>
    </citation>
    <scope>NUCLEOTIDE SEQUENCE [LARGE SCALE GENOMIC DNA]</scope>
    <source>
        <strain evidence="3 4">AU-G6</strain>
    </source>
</reference>
<accession>A0A263D6S8</accession>
<feature type="transmembrane region" description="Helical" evidence="1">
    <location>
        <begin position="152"/>
        <end position="174"/>
    </location>
</feature>
<keyword evidence="1" id="KW-0812">Transmembrane</keyword>
<keyword evidence="3" id="KW-0645">Protease</keyword>
<dbReference type="Proteomes" id="UP000242444">
    <property type="component" value="Unassembled WGS sequence"/>
</dbReference>
<evidence type="ECO:0000313" key="3">
    <source>
        <dbReference type="EMBL" id="OZM74222.1"/>
    </source>
</evidence>
<feature type="transmembrane region" description="Helical" evidence="1">
    <location>
        <begin position="26"/>
        <end position="48"/>
    </location>
</feature>
<organism evidence="3 4">
    <name type="scientific">Amycolatopsis antarctica</name>
    <dbReference type="NCBI Taxonomy" id="1854586"/>
    <lineage>
        <taxon>Bacteria</taxon>
        <taxon>Bacillati</taxon>
        <taxon>Actinomycetota</taxon>
        <taxon>Actinomycetes</taxon>
        <taxon>Pseudonocardiales</taxon>
        <taxon>Pseudonocardiaceae</taxon>
        <taxon>Amycolatopsis</taxon>
    </lineage>
</organism>
<protein>
    <submittedName>
        <fullName evidence="3">CPBP family intramembrane metalloprotease</fullName>
    </submittedName>
</protein>
<dbReference type="GO" id="GO:0004175">
    <property type="term" value="F:endopeptidase activity"/>
    <property type="evidence" value="ECO:0007669"/>
    <property type="project" value="UniProtKB-ARBA"/>
</dbReference>
<dbReference type="EMBL" id="NKYE01000003">
    <property type="protein sequence ID" value="OZM74222.1"/>
    <property type="molecule type" value="Genomic_DNA"/>
</dbReference>
<dbReference type="OrthoDB" id="8453431at2"/>
<dbReference type="InterPro" id="IPR003675">
    <property type="entry name" value="Rce1/LyrA-like_dom"/>
</dbReference>
<keyword evidence="3" id="KW-0378">Hydrolase</keyword>
<dbReference type="AlphaFoldDB" id="A0A263D6S8"/>
<name>A0A263D6S8_9PSEU</name>
<keyword evidence="4" id="KW-1185">Reference proteome</keyword>
<sequence length="252" mass="26358">MHGGQAEEPSGEPAAARDGLVFGAHWGFLTFFAGLGGYHLAGLLLTVLVSGRVDEFDPLELPELGPVILLAFLPNVLLGLAPVAGSRIWGNGLRADFGILPDLRDLKIGLACGGFALLVGYLLNLVLLGVYGTERMEQNPLTELAGGIGDNAGWLVLAALVVVLAAPLTEEILVRGALWNGLERHRVPPWVILVLTALVFAYIHSEPARTLALIGQGLVIGSARLITGRVGASLVAHAANNLPPALLLFASP</sequence>
<dbReference type="Pfam" id="PF02517">
    <property type="entry name" value="Rce1-like"/>
    <property type="match status" value="1"/>
</dbReference>
<evidence type="ECO:0000313" key="4">
    <source>
        <dbReference type="Proteomes" id="UP000242444"/>
    </source>
</evidence>
<dbReference type="InParanoid" id="A0A263D6S8"/>
<keyword evidence="3" id="KW-0482">Metalloprotease</keyword>
<feature type="transmembrane region" description="Helical" evidence="1">
    <location>
        <begin position="110"/>
        <end position="132"/>
    </location>
</feature>
<comment type="caution">
    <text evidence="3">The sequence shown here is derived from an EMBL/GenBank/DDBJ whole genome shotgun (WGS) entry which is preliminary data.</text>
</comment>
<proteinExistence type="predicted"/>
<feature type="transmembrane region" description="Helical" evidence="1">
    <location>
        <begin position="186"/>
        <end position="204"/>
    </location>
</feature>
<evidence type="ECO:0000259" key="2">
    <source>
        <dbReference type="Pfam" id="PF02517"/>
    </source>
</evidence>
<keyword evidence="1" id="KW-0472">Membrane</keyword>
<gene>
    <name evidence="3" type="ORF">CFN78_07650</name>
</gene>
<dbReference type="GO" id="GO:0006508">
    <property type="term" value="P:proteolysis"/>
    <property type="evidence" value="ECO:0007669"/>
    <property type="project" value="UniProtKB-KW"/>
</dbReference>
<feature type="domain" description="CAAX prenyl protease 2/Lysostaphin resistance protein A-like" evidence="2">
    <location>
        <begin position="154"/>
        <end position="242"/>
    </location>
</feature>
<dbReference type="GO" id="GO:0008237">
    <property type="term" value="F:metallopeptidase activity"/>
    <property type="evidence" value="ECO:0007669"/>
    <property type="project" value="UniProtKB-KW"/>
</dbReference>
<dbReference type="GO" id="GO:0080120">
    <property type="term" value="P:CAAX-box protein maturation"/>
    <property type="evidence" value="ECO:0007669"/>
    <property type="project" value="UniProtKB-ARBA"/>
</dbReference>
<keyword evidence="1" id="KW-1133">Transmembrane helix</keyword>
<dbReference type="RefSeq" id="WP_094861977.1">
    <property type="nucleotide sequence ID" value="NZ_NKYE01000003.1"/>
</dbReference>